<evidence type="ECO:0000259" key="2">
    <source>
        <dbReference type="PROSITE" id="PS50055"/>
    </source>
</evidence>
<reference evidence="6" key="1">
    <citation type="submission" date="2016-04" db="UniProtKB">
        <authorList>
            <consortium name="WormBaseParasite"/>
        </authorList>
    </citation>
    <scope>IDENTIFICATION</scope>
</reference>
<organism evidence="6">
    <name type="scientific">Angiostrongylus costaricensis</name>
    <name type="common">Nematode worm</name>
    <dbReference type="NCBI Taxonomy" id="334426"/>
    <lineage>
        <taxon>Eukaryota</taxon>
        <taxon>Metazoa</taxon>
        <taxon>Ecdysozoa</taxon>
        <taxon>Nematoda</taxon>
        <taxon>Chromadorea</taxon>
        <taxon>Rhabditida</taxon>
        <taxon>Rhabditina</taxon>
        <taxon>Rhabditomorpha</taxon>
        <taxon>Strongyloidea</taxon>
        <taxon>Metastrongylidae</taxon>
        <taxon>Angiostrongylus</taxon>
    </lineage>
</organism>
<dbReference type="InterPro" id="IPR003595">
    <property type="entry name" value="Tyr_Pase_cat"/>
</dbReference>
<dbReference type="InterPro" id="IPR016130">
    <property type="entry name" value="Tyr_Pase_AS"/>
</dbReference>
<feature type="region of interest" description="Disordered" evidence="1">
    <location>
        <begin position="14"/>
        <end position="49"/>
    </location>
</feature>
<dbReference type="Proteomes" id="UP000267027">
    <property type="component" value="Unassembled WGS sequence"/>
</dbReference>
<accession>A0A158PK30</accession>
<dbReference type="Pfam" id="PF00102">
    <property type="entry name" value="Y_phosphatase"/>
    <property type="match status" value="2"/>
</dbReference>
<evidence type="ECO:0000313" key="4">
    <source>
        <dbReference type="EMBL" id="VDM61130.1"/>
    </source>
</evidence>
<dbReference type="InterPro" id="IPR029021">
    <property type="entry name" value="Prot-tyrosine_phosphatase-like"/>
</dbReference>
<dbReference type="InterPro" id="IPR052782">
    <property type="entry name" value="Oocyte-zygote_transition_reg"/>
</dbReference>
<dbReference type="SUPFAM" id="SSF52799">
    <property type="entry name" value="(Phosphotyrosine protein) phosphatases II"/>
    <property type="match status" value="1"/>
</dbReference>
<dbReference type="PANTHER" id="PTHR46163">
    <property type="entry name" value="TYROSINE-PROTEIN PHOSPHATASE-RELATED"/>
    <property type="match status" value="1"/>
</dbReference>
<reference evidence="4 5" key="2">
    <citation type="submission" date="2018-11" db="EMBL/GenBank/DDBJ databases">
        <authorList>
            <consortium name="Pathogen Informatics"/>
        </authorList>
    </citation>
    <scope>NUCLEOTIDE SEQUENCE [LARGE SCALE GENOMIC DNA]</scope>
    <source>
        <strain evidence="4 5">Costa Rica</strain>
    </source>
</reference>
<proteinExistence type="predicted"/>
<gene>
    <name evidence="4" type="ORF">ACOC_LOCUS9545</name>
</gene>
<dbReference type="OrthoDB" id="8609993at2759"/>
<protein>
    <submittedName>
        <fullName evidence="6">Protein-tyrosine phosphatase</fullName>
    </submittedName>
</protein>
<dbReference type="GO" id="GO:0004725">
    <property type="term" value="F:protein tyrosine phosphatase activity"/>
    <property type="evidence" value="ECO:0007669"/>
    <property type="project" value="InterPro"/>
</dbReference>
<dbReference type="STRING" id="334426.A0A158PK30"/>
<dbReference type="InterPro" id="IPR000242">
    <property type="entry name" value="PTP_cat"/>
</dbReference>
<evidence type="ECO:0000313" key="6">
    <source>
        <dbReference type="WBParaSite" id="ACOC_0000954401-mRNA-1"/>
    </source>
</evidence>
<dbReference type="PRINTS" id="PR00700">
    <property type="entry name" value="PRTYPHPHTASE"/>
</dbReference>
<keyword evidence="5" id="KW-1185">Reference proteome</keyword>
<dbReference type="SMART" id="SM00404">
    <property type="entry name" value="PTPc_motif"/>
    <property type="match status" value="1"/>
</dbReference>
<dbReference type="OMA" id="RTITHHQ"/>
<dbReference type="EMBL" id="UYYA01004315">
    <property type="protein sequence ID" value="VDM61130.1"/>
    <property type="molecule type" value="Genomic_DNA"/>
</dbReference>
<dbReference type="AlphaFoldDB" id="A0A158PK30"/>
<dbReference type="PROSITE" id="PS50055">
    <property type="entry name" value="TYR_PHOSPHATASE_PTP"/>
    <property type="match status" value="1"/>
</dbReference>
<feature type="domain" description="Tyrosine-protein phosphatase" evidence="2">
    <location>
        <begin position="93"/>
        <end position="325"/>
    </location>
</feature>
<dbReference type="SMART" id="SM00194">
    <property type="entry name" value="PTPc"/>
    <property type="match status" value="1"/>
</dbReference>
<feature type="compositionally biased region" description="Polar residues" evidence="1">
    <location>
        <begin position="26"/>
        <end position="41"/>
    </location>
</feature>
<evidence type="ECO:0000259" key="3">
    <source>
        <dbReference type="PROSITE" id="PS50056"/>
    </source>
</evidence>
<sequence>MVIPLATNAVQTGIGSDQLQGDRKANTPQKNDGSKQDSVATDKSLRGKIIEVHKSKETTDDNTDCKKDASKSAENVTSASLNSQCDNLSAQQFQREFERLPEPDMRMCKTWLEPQNLRKNRYNNIPCIDSTRVLITFCRQEVGAGYIHANRIEYPTLRNKYIVTQGPLPETVNTFWQMIWQENVVCIVMLCKTIEDGKRKCAEYFSPNFNVLTKYGQLNVVLKNRKWEDEVITSMLEVNYLHESRTITHHQWENWSDFKVQNVVHCSAGVGRSGTFMALEMCLQDLANGIPVNVFQVVVHLRKYRALAVQTFDQYLSIYRTILQMGEKHGTINKVSFYIPLLRTTYVIGSTKLKW</sequence>
<dbReference type="InterPro" id="IPR000387">
    <property type="entry name" value="Tyr_Pase_dom"/>
</dbReference>
<feature type="domain" description="Tyrosine specific protein phosphatases" evidence="3">
    <location>
        <begin position="238"/>
        <end position="316"/>
    </location>
</feature>
<dbReference type="PROSITE" id="PS50056">
    <property type="entry name" value="TYR_PHOSPHATASE_2"/>
    <property type="match status" value="1"/>
</dbReference>
<dbReference type="WBParaSite" id="ACOC_0000954401-mRNA-1">
    <property type="protein sequence ID" value="ACOC_0000954401-mRNA-1"/>
    <property type="gene ID" value="ACOC_0000954401"/>
</dbReference>
<name>A0A158PK30_ANGCS</name>
<dbReference type="CDD" id="cd00047">
    <property type="entry name" value="PTPc"/>
    <property type="match status" value="1"/>
</dbReference>
<evidence type="ECO:0000313" key="5">
    <source>
        <dbReference type="Proteomes" id="UP000267027"/>
    </source>
</evidence>
<dbReference type="PROSITE" id="PS00383">
    <property type="entry name" value="TYR_PHOSPHATASE_1"/>
    <property type="match status" value="1"/>
</dbReference>
<dbReference type="Gene3D" id="3.90.190.10">
    <property type="entry name" value="Protein tyrosine phosphatase superfamily"/>
    <property type="match status" value="1"/>
</dbReference>
<evidence type="ECO:0000256" key="1">
    <source>
        <dbReference type="SAM" id="MobiDB-lite"/>
    </source>
</evidence>